<comment type="cofactor">
    <cofactor evidence="13">
        <name>Mg(2+)</name>
        <dbReference type="ChEBI" id="CHEBI:18420"/>
    </cofactor>
</comment>
<dbReference type="SUPFAM" id="SSF89562">
    <property type="entry name" value="RraA-like"/>
    <property type="match status" value="1"/>
</dbReference>
<comment type="caution">
    <text evidence="14">The sequence shown here is derived from an EMBL/GenBank/DDBJ whole genome shotgun (WGS) entry which is preliminary data.</text>
</comment>
<dbReference type="Pfam" id="PF03737">
    <property type="entry name" value="RraA-like"/>
    <property type="match status" value="1"/>
</dbReference>
<comment type="function">
    <text evidence="8">Catalyzes the aldol cleavage of 4-hydroxy-4-methyl-2-oxoglutarate (HMG) into 2 molecules of pyruvate. Also contains a secondary oxaloacetate (OAA) decarboxylase activity due to the common pyruvate enolate transition state formed following C-C bond cleavage in the retro-aldol and decarboxylation reactions.</text>
</comment>
<evidence type="ECO:0000256" key="10">
    <source>
        <dbReference type="ARBA" id="ARBA00030169"/>
    </source>
</evidence>
<comment type="similarity">
    <text evidence="3">Belongs to the class II aldolase/RraA-like family.</text>
</comment>
<dbReference type="GO" id="GO:0047443">
    <property type="term" value="F:4-hydroxy-4-methyl-2-oxoglutarate aldolase activity"/>
    <property type="evidence" value="ECO:0007669"/>
    <property type="project" value="UniProtKB-EC"/>
</dbReference>
<dbReference type="AlphaFoldDB" id="A0A923RPZ7"/>
<evidence type="ECO:0000256" key="1">
    <source>
        <dbReference type="ARBA" id="ARBA00001342"/>
    </source>
</evidence>
<keyword evidence="13" id="KW-0460">Magnesium</keyword>
<feature type="binding site" evidence="13">
    <location>
        <position position="123"/>
    </location>
    <ligand>
        <name>substrate</name>
    </ligand>
</feature>
<dbReference type="RefSeq" id="WP_186875575.1">
    <property type="nucleotide sequence ID" value="NZ_JACOPF010000001.1"/>
</dbReference>
<dbReference type="EC" id="4.1.1.112" evidence="6"/>
<keyword evidence="15" id="KW-1185">Reference proteome</keyword>
<feature type="binding site" evidence="13">
    <location>
        <position position="122"/>
    </location>
    <ligand>
        <name>substrate</name>
    </ligand>
</feature>
<comment type="subunit">
    <text evidence="4">Homotrimer.</text>
</comment>
<evidence type="ECO:0000256" key="13">
    <source>
        <dbReference type="PIRSR" id="PIRSR605493-1"/>
    </source>
</evidence>
<comment type="cofactor">
    <cofactor evidence="2">
        <name>a divalent metal cation</name>
        <dbReference type="ChEBI" id="CHEBI:60240"/>
    </cofactor>
</comment>
<dbReference type="EC" id="4.1.3.17" evidence="5"/>
<dbReference type="GO" id="GO:0008948">
    <property type="term" value="F:oxaloacetate decarboxylase activity"/>
    <property type="evidence" value="ECO:0007669"/>
    <property type="project" value="UniProtKB-EC"/>
</dbReference>
<dbReference type="InterPro" id="IPR005493">
    <property type="entry name" value="RraA/RraA-like"/>
</dbReference>
<organism evidence="14 15">
    <name type="scientific">Mediterraneibacter hominis</name>
    <dbReference type="NCBI Taxonomy" id="2763054"/>
    <lineage>
        <taxon>Bacteria</taxon>
        <taxon>Bacillati</taxon>
        <taxon>Bacillota</taxon>
        <taxon>Clostridia</taxon>
        <taxon>Lachnospirales</taxon>
        <taxon>Lachnospiraceae</taxon>
        <taxon>Mediterraneibacter</taxon>
    </lineage>
</organism>
<evidence type="ECO:0000256" key="11">
    <source>
        <dbReference type="ARBA" id="ARBA00032305"/>
    </source>
</evidence>
<evidence type="ECO:0000256" key="5">
    <source>
        <dbReference type="ARBA" id="ARBA00012213"/>
    </source>
</evidence>
<evidence type="ECO:0000256" key="2">
    <source>
        <dbReference type="ARBA" id="ARBA00001968"/>
    </source>
</evidence>
<proteinExistence type="inferred from homology"/>
<keyword evidence="13" id="KW-0479">Metal-binding</keyword>
<accession>A0A923RPZ7</accession>
<evidence type="ECO:0000256" key="8">
    <source>
        <dbReference type="ARBA" id="ARBA00025046"/>
    </source>
</evidence>
<dbReference type="PANTHER" id="PTHR33254">
    <property type="entry name" value="4-HYDROXY-4-METHYL-2-OXOGLUTARATE ALDOLASE 3-RELATED"/>
    <property type="match status" value="1"/>
</dbReference>
<sequence length="233" mass="25348">MSVGNRVYLKRNLPDMKLVEEFSHLPAANVADCMGRSCGMNPQIKLMSNPEKRQMCGVALTVKARPGDNMMLHKAMNISQPGDVIVVSNEGERNRAIMGEIMFNYLQGFKKIAGIVIDGPVRDIDVIAQGTMPLYATGTTPAGPYKEGPGEVNVPISCGGVSIHPGDIILGDKDGVIVIPRQDAGEILEKAKKLSQNDKAKAENSAKGTVNRQWVEDLMEKKEVEIIDDVYRG</sequence>
<evidence type="ECO:0000256" key="3">
    <source>
        <dbReference type="ARBA" id="ARBA00008621"/>
    </source>
</evidence>
<protein>
    <recommendedName>
        <fullName evidence="7">Putative 4-hydroxy-4-methyl-2-oxoglutarate aldolase</fullName>
        <ecNumber evidence="6">4.1.1.112</ecNumber>
        <ecNumber evidence="5">4.1.3.17</ecNumber>
    </recommendedName>
    <alternativeName>
        <fullName evidence="11">Oxaloacetate decarboxylase</fullName>
    </alternativeName>
    <alternativeName>
        <fullName evidence="9">Regulator of ribonuclease activity homolog</fullName>
    </alternativeName>
    <alternativeName>
        <fullName evidence="10">RraA-like protein</fullName>
    </alternativeName>
</protein>
<dbReference type="CDD" id="cd16841">
    <property type="entry name" value="RraA_family"/>
    <property type="match status" value="1"/>
</dbReference>
<dbReference type="Gene3D" id="3.50.30.40">
    <property type="entry name" value="Ribonuclease E inhibitor RraA/RraA-like"/>
    <property type="match status" value="1"/>
</dbReference>
<evidence type="ECO:0000256" key="6">
    <source>
        <dbReference type="ARBA" id="ARBA00012947"/>
    </source>
</evidence>
<feature type="binding site" evidence="13">
    <location>
        <begin position="99"/>
        <end position="102"/>
    </location>
    <ligand>
        <name>substrate</name>
    </ligand>
</feature>
<comment type="catalytic activity">
    <reaction evidence="12">
        <text>oxaloacetate + H(+) = pyruvate + CO2</text>
        <dbReference type="Rhea" id="RHEA:15641"/>
        <dbReference type="ChEBI" id="CHEBI:15361"/>
        <dbReference type="ChEBI" id="CHEBI:15378"/>
        <dbReference type="ChEBI" id="CHEBI:16452"/>
        <dbReference type="ChEBI" id="CHEBI:16526"/>
        <dbReference type="EC" id="4.1.1.112"/>
    </reaction>
</comment>
<comment type="catalytic activity">
    <reaction evidence="1">
        <text>4-hydroxy-4-methyl-2-oxoglutarate = 2 pyruvate</text>
        <dbReference type="Rhea" id="RHEA:22748"/>
        <dbReference type="ChEBI" id="CHEBI:15361"/>
        <dbReference type="ChEBI" id="CHEBI:58276"/>
        <dbReference type="EC" id="4.1.3.17"/>
    </reaction>
</comment>
<dbReference type="PANTHER" id="PTHR33254:SF4">
    <property type="entry name" value="4-HYDROXY-4-METHYL-2-OXOGLUTARATE ALDOLASE 3-RELATED"/>
    <property type="match status" value="1"/>
</dbReference>
<dbReference type="NCBIfam" id="NF004850">
    <property type="entry name" value="PRK06201.1"/>
    <property type="match status" value="1"/>
</dbReference>
<evidence type="ECO:0000256" key="9">
    <source>
        <dbReference type="ARBA" id="ARBA00029596"/>
    </source>
</evidence>
<dbReference type="Proteomes" id="UP000652477">
    <property type="component" value="Unassembled WGS sequence"/>
</dbReference>
<dbReference type="InterPro" id="IPR036704">
    <property type="entry name" value="RraA/RraA-like_sf"/>
</dbReference>
<name>A0A923RPZ7_9FIRM</name>
<reference evidence="14" key="1">
    <citation type="submission" date="2020-08" db="EMBL/GenBank/DDBJ databases">
        <title>Genome public.</title>
        <authorList>
            <person name="Liu C."/>
            <person name="Sun Q."/>
        </authorList>
    </citation>
    <scope>NUCLEOTIDE SEQUENCE</scope>
    <source>
        <strain evidence="14">NSJ-55</strain>
    </source>
</reference>
<evidence type="ECO:0000256" key="12">
    <source>
        <dbReference type="ARBA" id="ARBA00047973"/>
    </source>
</evidence>
<evidence type="ECO:0000313" key="15">
    <source>
        <dbReference type="Proteomes" id="UP000652477"/>
    </source>
</evidence>
<evidence type="ECO:0000256" key="4">
    <source>
        <dbReference type="ARBA" id="ARBA00011233"/>
    </source>
</evidence>
<dbReference type="GO" id="GO:0046872">
    <property type="term" value="F:metal ion binding"/>
    <property type="evidence" value="ECO:0007669"/>
    <property type="project" value="UniProtKB-KW"/>
</dbReference>
<evidence type="ECO:0000256" key="7">
    <source>
        <dbReference type="ARBA" id="ARBA00016549"/>
    </source>
</evidence>
<dbReference type="EMBL" id="JACOPF010000001">
    <property type="protein sequence ID" value="MBC5688995.1"/>
    <property type="molecule type" value="Genomic_DNA"/>
</dbReference>
<evidence type="ECO:0000313" key="14">
    <source>
        <dbReference type="EMBL" id="MBC5688995.1"/>
    </source>
</evidence>
<gene>
    <name evidence="14" type="ORF">H8S37_08660</name>
</gene>